<evidence type="ECO:0000313" key="1">
    <source>
        <dbReference type="EMBL" id="SPD47497.1"/>
    </source>
</evidence>
<accession>A0A375HB71</accession>
<dbReference type="EMBL" id="LT984806">
    <property type="protein sequence ID" value="SPD47497.1"/>
    <property type="molecule type" value="Genomic_DNA"/>
</dbReference>
<evidence type="ECO:0000313" key="2">
    <source>
        <dbReference type="Proteomes" id="UP000255168"/>
    </source>
</evidence>
<protein>
    <submittedName>
        <fullName evidence="1">Uncharacterized protein</fullName>
    </submittedName>
</protein>
<dbReference type="AlphaFoldDB" id="A0A375HB71"/>
<sequence length="102" mass="11743">METRLTTDRSRPVSISDQDVVDFMEARQVSSNCPCCGRTVWHRLKEPFYGVNYKISPTIPDGYGGSQSNYFDVIVMYCMNCGFLRQHASHMIKAWKVENGRQ</sequence>
<reference evidence="1 2" key="1">
    <citation type="submission" date="2018-01" db="EMBL/GenBank/DDBJ databases">
        <authorList>
            <person name="Clerissi C."/>
        </authorList>
    </citation>
    <scope>NUCLEOTIDE SEQUENCE [LARGE SCALE GENOMIC DNA]</scope>
    <source>
        <strain evidence="1">Cupriavidus taiwanensis STM 6160</strain>
    </source>
</reference>
<organism evidence="1 2">
    <name type="scientific">Cupriavidus neocaledonicus</name>
    <dbReference type="NCBI Taxonomy" id="1040979"/>
    <lineage>
        <taxon>Bacteria</taxon>
        <taxon>Pseudomonadati</taxon>
        <taxon>Pseudomonadota</taxon>
        <taxon>Betaproteobacteria</taxon>
        <taxon>Burkholderiales</taxon>
        <taxon>Burkholderiaceae</taxon>
        <taxon>Cupriavidus</taxon>
    </lineage>
</organism>
<gene>
    <name evidence="1" type="ORF">CBM2607_12437</name>
</gene>
<proteinExistence type="predicted"/>
<name>A0A375HB71_9BURK</name>
<dbReference type="Proteomes" id="UP000255168">
    <property type="component" value="Chromosome I"/>
</dbReference>